<evidence type="ECO:0000256" key="4">
    <source>
        <dbReference type="ARBA" id="ARBA00023052"/>
    </source>
</evidence>
<dbReference type="GO" id="GO:0070204">
    <property type="term" value="F:2-succinyl-5-enolpyruvyl-6-hydroxy-3-cyclohexene-1-carboxylic-acid synthase activity"/>
    <property type="evidence" value="ECO:0007669"/>
    <property type="project" value="UniProtKB-UniRule"/>
</dbReference>
<dbReference type="SUPFAM" id="SSF52518">
    <property type="entry name" value="Thiamin diphosphate-binding fold (THDP-binding)"/>
    <property type="match status" value="2"/>
</dbReference>
<dbReference type="HAMAP" id="MF_01659">
    <property type="entry name" value="MenD"/>
    <property type="match status" value="1"/>
</dbReference>
<sequence length="520" mass="53859">MNPSTAVARRLVSALVGAGVGHVVYCPGSRDAPIGYALADAEAAGWLRVYVRLDERSAGFVALGLGRAGRPAAVVTTSGTAVANVYPAVLEADAAGVPLVVVSADRPAEMWHTGANQTTVQTGIFGAAPRLSTDVPAGFPADERLDALVARAVTAATGVLSADPGPVHLNVSFRDPLVPDGPWSPQPQALVSRRVRSFSTAPTPLKMPARTVVVAGDGAGSVARDLAQQGGWPLLAEPTSGSRAGDNALTDYQTVLRSELVDDVEAVLVLGHPTLSRPVSRLLARPGVTVVTDRSRWTDVAGVARVVTGPVELTGIEIDSAWLGRWKDADRPVAPTAKQRLCRDIWRSCAAPDAPVLVIGASDVIRCFDRFAVPGDVAPKALANRGLAGIDGTIATAIGVGLGTGRPVRVVVGDLTFAHDATSLLLGETEPEPDVQVIVVDDHGGAIFGGLEHSAAPRPVLERMFLTPQGLDLAALAAGLGAHHCTVETSNSQPMADQMHRLLAEPVQGRSVVEISLPAV</sequence>
<gene>
    <name evidence="6 9" type="primary">menD</name>
    <name evidence="9" type="ORF">HMPREF1162_0489</name>
</gene>
<dbReference type="PANTHER" id="PTHR42916:SF1">
    <property type="entry name" value="PROTEIN PHYLLO, CHLOROPLASTIC"/>
    <property type="match status" value="1"/>
</dbReference>
<evidence type="ECO:0000256" key="2">
    <source>
        <dbReference type="ARBA" id="ARBA00022723"/>
    </source>
</evidence>
<keyword evidence="6" id="KW-0474">Menaquinone biosynthesis</keyword>
<accession>F9NTW4</accession>
<evidence type="ECO:0000259" key="8">
    <source>
        <dbReference type="Pfam" id="PF02776"/>
    </source>
</evidence>
<dbReference type="InterPro" id="IPR004433">
    <property type="entry name" value="MenaQ_synth_MenD"/>
</dbReference>
<dbReference type="PANTHER" id="PTHR42916">
    <property type="entry name" value="2-SUCCINYL-5-ENOLPYRUVYL-6-HYDROXY-3-CYCLOHEXENE-1-CARBOXYLATE SYNTHASE"/>
    <property type="match status" value="1"/>
</dbReference>
<feature type="domain" description="Thiamine pyrophosphate enzyme N-terminal TPP-binding" evidence="8">
    <location>
        <begin position="7"/>
        <end position="119"/>
    </location>
</feature>
<dbReference type="STRING" id="1574624.GCA_001642025_00336"/>
<dbReference type="InterPro" id="IPR029061">
    <property type="entry name" value="THDP-binding"/>
</dbReference>
<evidence type="ECO:0000256" key="6">
    <source>
        <dbReference type="HAMAP-Rule" id="MF_01659"/>
    </source>
</evidence>
<comment type="function">
    <text evidence="6">Catalyzes the thiamine diphosphate-dependent decarboxylation of 2-oxoglutarate and the subsequent addition of the resulting succinic semialdehyde-thiamine pyrophosphate anion to isochorismate to yield 2-succinyl-5-enolpyruvyl-6-hydroxy-3-cyclohexene-1-carboxylate (SEPHCHC).</text>
</comment>
<dbReference type="EMBL" id="AFUN01000007">
    <property type="protein sequence ID" value="EGR97686.1"/>
    <property type="molecule type" value="Genomic_DNA"/>
</dbReference>
<comment type="pathway">
    <text evidence="6">Quinol/quinone metabolism; 1,4-dihydroxy-2-naphthoate biosynthesis; 1,4-dihydroxy-2-naphthoate from chorismate: step 2/7.</text>
</comment>
<dbReference type="Pfam" id="PF02775">
    <property type="entry name" value="TPP_enzyme_C"/>
    <property type="match status" value="1"/>
</dbReference>
<feature type="domain" description="Thiamine pyrophosphate enzyme TPP-binding" evidence="7">
    <location>
        <begin position="381"/>
        <end position="507"/>
    </location>
</feature>
<keyword evidence="5 6" id="KW-0464">Manganese</keyword>
<evidence type="ECO:0000256" key="1">
    <source>
        <dbReference type="ARBA" id="ARBA00022679"/>
    </source>
</evidence>
<comment type="cofactor">
    <cofactor evidence="6">
        <name>Mg(2+)</name>
        <dbReference type="ChEBI" id="CHEBI:18420"/>
    </cofactor>
    <cofactor evidence="6">
        <name>Mn(2+)</name>
        <dbReference type="ChEBI" id="CHEBI:29035"/>
    </cofactor>
</comment>
<proteinExistence type="inferred from homology"/>
<dbReference type="Proteomes" id="UP000007832">
    <property type="component" value="Unassembled WGS sequence"/>
</dbReference>
<dbReference type="Pfam" id="PF02776">
    <property type="entry name" value="TPP_enzyme_N"/>
    <property type="match status" value="1"/>
</dbReference>
<protein>
    <recommendedName>
        <fullName evidence="6">2-succinyl-5-enolpyruvyl-6-hydroxy-3-cyclohexene-1-carboxylate synthase</fullName>
        <shortName evidence="6">SEPHCHC synthase</shortName>
        <ecNumber evidence="6">2.2.1.9</ecNumber>
    </recommendedName>
    <alternativeName>
        <fullName evidence="6">Menaquinone biosynthesis protein MenD</fullName>
    </alternativeName>
</protein>
<dbReference type="InterPro" id="IPR011766">
    <property type="entry name" value="TPP_enzyme_TPP-bd"/>
</dbReference>
<comment type="subunit">
    <text evidence="6">Homodimer.</text>
</comment>
<dbReference type="CDD" id="cd07037">
    <property type="entry name" value="TPP_PYR_MenD"/>
    <property type="match status" value="1"/>
</dbReference>
<name>F9NTW4_9ACTN</name>
<evidence type="ECO:0000256" key="3">
    <source>
        <dbReference type="ARBA" id="ARBA00022842"/>
    </source>
</evidence>
<dbReference type="PIRSF" id="PIRSF004983">
    <property type="entry name" value="MenD"/>
    <property type="match status" value="1"/>
</dbReference>
<dbReference type="AlphaFoldDB" id="F9NTW4"/>
<evidence type="ECO:0000313" key="10">
    <source>
        <dbReference type="Proteomes" id="UP000007832"/>
    </source>
</evidence>
<keyword evidence="3 6" id="KW-0460">Magnesium</keyword>
<dbReference type="GO" id="GO:0009234">
    <property type="term" value="P:menaquinone biosynthetic process"/>
    <property type="evidence" value="ECO:0007669"/>
    <property type="project" value="UniProtKB-UniRule"/>
</dbReference>
<dbReference type="Gene3D" id="3.40.50.1220">
    <property type="entry name" value="TPP-binding domain"/>
    <property type="match status" value="1"/>
</dbReference>
<dbReference type="NCBIfam" id="TIGR00173">
    <property type="entry name" value="menD"/>
    <property type="match status" value="1"/>
</dbReference>
<evidence type="ECO:0000256" key="5">
    <source>
        <dbReference type="ARBA" id="ARBA00023211"/>
    </source>
</evidence>
<comment type="similarity">
    <text evidence="6">Belongs to the TPP enzyme family. MenD subfamily.</text>
</comment>
<dbReference type="GO" id="GO:0000287">
    <property type="term" value="F:magnesium ion binding"/>
    <property type="evidence" value="ECO:0007669"/>
    <property type="project" value="UniProtKB-UniRule"/>
</dbReference>
<dbReference type="PATRIC" id="fig|1051006.4.peg.608"/>
<evidence type="ECO:0000313" key="9">
    <source>
        <dbReference type="EMBL" id="EGR97686.1"/>
    </source>
</evidence>
<evidence type="ECO:0000259" key="7">
    <source>
        <dbReference type="Pfam" id="PF02775"/>
    </source>
</evidence>
<dbReference type="InterPro" id="IPR012001">
    <property type="entry name" value="Thiamin_PyroP_enz_TPP-bd_dom"/>
</dbReference>
<reference evidence="9 10" key="1">
    <citation type="submission" date="2011-07" db="EMBL/GenBank/DDBJ databases">
        <title>Genome Sequence of Propionibacterium acnes SK182B-JCVI.</title>
        <authorList>
            <person name="Durkin A.S."/>
            <person name="Madupu R."/>
            <person name="Hostetler J."/>
            <person name="Radune D."/>
            <person name="Torralba M."/>
            <person name="Methe B."/>
            <person name="Sutton G."/>
            <person name="Strausberg R.L."/>
            <person name="Nelson K.E."/>
        </authorList>
    </citation>
    <scope>NUCLEOTIDE SEQUENCE [LARGE SCALE GENOMIC DNA]</scope>
    <source>
        <strain evidence="9 10">SK182B-JCVI</strain>
    </source>
</reference>
<dbReference type="GO" id="GO:0030145">
    <property type="term" value="F:manganese ion binding"/>
    <property type="evidence" value="ECO:0007669"/>
    <property type="project" value="UniProtKB-UniRule"/>
</dbReference>
<keyword evidence="1 6" id="KW-0808">Transferase</keyword>
<comment type="cofactor">
    <cofactor evidence="6">
        <name>thiamine diphosphate</name>
        <dbReference type="ChEBI" id="CHEBI:58937"/>
    </cofactor>
    <text evidence="6">Binds 1 thiamine pyrophosphate per subunit.</text>
</comment>
<comment type="pathway">
    <text evidence="6">Quinol/quinone metabolism; menaquinone biosynthesis.</text>
</comment>
<organism evidence="9 10">
    <name type="scientific">[Propionibacterium] namnetense SK182B-JCVI</name>
    <dbReference type="NCBI Taxonomy" id="1051006"/>
    <lineage>
        <taxon>Bacteria</taxon>
        <taxon>Bacillati</taxon>
        <taxon>Actinomycetota</taxon>
        <taxon>Actinomycetes</taxon>
        <taxon>Propionibacteriales</taxon>
        <taxon>Propionibacteriaceae</taxon>
        <taxon>Cutibacterium</taxon>
    </lineage>
</organism>
<dbReference type="eggNOG" id="COG1165">
    <property type="taxonomic scope" value="Bacteria"/>
</dbReference>
<keyword evidence="2 6" id="KW-0479">Metal-binding</keyword>
<dbReference type="EC" id="2.2.1.9" evidence="6"/>
<dbReference type="Gene3D" id="3.40.50.970">
    <property type="match status" value="2"/>
</dbReference>
<dbReference type="GO" id="GO:0030976">
    <property type="term" value="F:thiamine pyrophosphate binding"/>
    <property type="evidence" value="ECO:0007669"/>
    <property type="project" value="UniProtKB-UniRule"/>
</dbReference>
<comment type="caution">
    <text evidence="9">The sequence shown here is derived from an EMBL/GenBank/DDBJ whole genome shotgun (WGS) entry which is preliminary data.</text>
</comment>
<dbReference type="UniPathway" id="UPA00079"/>
<keyword evidence="4 6" id="KW-0786">Thiamine pyrophosphate</keyword>
<dbReference type="UniPathway" id="UPA01057">
    <property type="reaction ID" value="UER00164"/>
</dbReference>
<comment type="catalytic activity">
    <reaction evidence="6">
        <text>isochorismate + 2-oxoglutarate + H(+) = 5-enolpyruvoyl-6-hydroxy-2-succinyl-cyclohex-3-ene-1-carboxylate + CO2</text>
        <dbReference type="Rhea" id="RHEA:25593"/>
        <dbReference type="ChEBI" id="CHEBI:15378"/>
        <dbReference type="ChEBI" id="CHEBI:16526"/>
        <dbReference type="ChEBI" id="CHEBI:16810"/>
        <dbReference type="ChEBI" id="CHEBI:29780"/>
        <dbReference type="ChEBI" id="CHEBI:58818"/>
        <dbReference type="EC" id="2.2.1.9"/>
    </reaction>
</comment>
<dbReference type="RefSeq" id="WP_002548649.1">
    <property type="nucleotide sequence ID" value="NZ_AFUN01000007.1"/>
</dbReference>